<comment type="caution">
    <text evidence="4">The sequence shown here is derived from an EMBL/GenBank/DDBJ whole genome shotgun (WGS) entry which is preliminary data.</text>
</comment>
<comment type="similarity">
    <text evidence="1 2">Belongs to the outer membrane factor (OMF) (TC 1.B.17) family.</text>
</comment>
<proteinExistence type="inferred from homology"/>
<dbReference type="PANTHER" id="PTHR30203">
    <property type="entry name" value="OUTER MEMBRANE CATION EFFLUX PROTEIN"/>
    <property type="match status" value="1"/>
</dbReference>
<feature type="coiled-coil region" evidence="3">
    <location>
        <begin position="222"/>
        <end position="249"/>
    </location>
</feature>
<accession>A0A9W6LJY2</accession>
<organism evidence="4 5">
    <name type="scientific">Thermodesulfovibrio yellowstonii</name>
    <dbReference type="NCBI Taxonomy" id="28262"/>
    <lineage>
        <taxon>Bacteria</taxon>
        <taxon>Pseudomonadati</taxon>
        <taxon>Nitrospirota</taxon>
        <taxon>Thermodesulfovibrionia</taxon>
        <taxon>Thermodesulfovibrionales</taxon>
        <taxon>Thermodesulfovibrionaceae</taxon>
        <taxon>Thermodesulfovibrio</taxon>
    </lineage>
</organism>
<evidence type="ECO:0000256" key="2">
    <source>
        <dbReference type="RuleBase" id="RU362097"/>
    </source>
</evidence>
<evidence type="ECO:0000313" key="4">
    <source>
        <dbReference type="EMBL" id="GLI53044.1"/>
    </source>
</evidence>
<evidence type="ECO:0000313" key="5">
    <source>
        <dbReference type="Proteomes" id="UP001144297"/>
    </source>
</evidence>
<keyword evidence="3" id="KW-0175">Coiled coil</keyword>
<name>A0A9W6LJY2_9BACT</name>
<protein>
    <submittedName>
        <fullName evidence="4">Multidrug transporter</fullName>
    </submittedName>
</protein>
<dbReference type="GO" id="GO:0015562">
    <property type="term" value="F:efflux transmembrane transporter activity"/>
    <property type="evidence" value="ECO:0007669"/>
    <property type="project" value="InterPro"/>
</dbReference>
<comment type="subcellular location">
    <subcellularLocation>
        <location evidence="2">Cell membrane</location>
        <topology evidence="2">Lipid-anchor</topology>
    </subcellularLocation>
</comment>
<evidence type="ECO:0000256" key="1">
    <source>
        <dbReference type="ARBA" id="ARBA00007613"/>
    </source>
</evidence>
<reference evidence="4" key="1">
    <citation type="submission" date="2022-12" db="EMBL/GenBank/DDBJ databases">
        <title>Reference genome sequencing for broad-spectrum identification of bacterial and archaeal isolates by mass spectrometry.</title>
        <authorList>
            <person name="Sekiguchi Y."/>
            <person name="Tourlousse D.M."/>
        </authorList>
    </citation>
    <scope>NUCLEOTIDE SEQUENCE</scope>
    <source>
        <strain evidence="4">TSL-P1</strain>
    </source>
</reference>
<evidence type="ECO:0000256" key="3">
    <source>
        <dbReference type="SAM" id="Coils"/>
    </source>
</evidence>
<keyword evidence="2" id="KW-0472">Membrane</keyword>
<dbReference type="Gene3D" id="1.20.1600.10">
    <property type="entry name" value="Outer membrane efflux proteins (OEP)"/>
    <property type="match status" value="1"/>
</dbReference>
<dbReference type="InterPro" id="IPR003423">
    <property type="entry name" value="OMP_efflux"/>
</dbReference>
<dbReference type="GO" id="GO:0005886">
    <property type="term" value="C:plasma membrane"/>
    <property type="evidence" value="ECO:0007669"/>
    <property type="project" value="UniProtKB-SubCell"/>
</dbReference>
<keyword evidence="2" id="KW-0449">Lipoprotein</keyword>
<gene>
    <name evidence="4" type="ORF">TISLANDTSLP1_07370</name>
</gene>
<sequence length="465" mass="51923">MTKGAVIFILFLLLLSCTMIPEYKRPDAPVPKEWPHGDAYSSINYEKSPKATELKWNEFLTDAKLQKMIEKALSNNRDLRLSALNVERAAAYYGIQRAELLPAVDAIGTSYRERTPAELSRTGRPETTSKYSVSLGITSWEVDLFGRLRSLKEMALEQYLAQEQTHRGVRLALISAVATAYYTYATDKENLKLAKETLKAQQEYYELMKKRYEVGVISEIDLHRVRTQVDTAREALARYTQALAQDKNNLDLLAGEILTEELLPEGLDSLASPKDISPGLSSDILLNRPDIMAAEHTLKAYNAQIGAARAAFFPRISLTTLLGTASAELSGLFEGGSKAWSIQPQAIMPIFDARVWAAHEAAKVERQIALVNYEKTIQTAFKEVSDALAVKGTVDEQLQAIESLVHSLSETYRLAKIRYENGIDSYMSVLDAQRSLFQAQQQLNSVKLQKYANLLTLYKVIGGGE</sequence>
<dbReference type="PANTHER" id="PTHR30203:SF33">
    <property type="entry name" value="BLR4455 PROTEIN"/>
    <property type="match status" value="1"/>
</dbReference>
<keyword evidence="5" id="KW-1185">Reference proteome</keyword>
<dbReference type="EMBL" id="BSDX01000001">
    <property type="protein sequence ID" value="GLI53044.1"/>
    <property type="molecule type" value="Genomic_DNA"/>
</dbReference>
<dbReference type="SUPFAM" id="SSF56954">
    <property type="entry name" value="Outer membrane efflux proteins (OEP)"/>
    <property type="match status" value="1"/>
</dbReference>
<dbReference type="Gene3D" id="2.20.200.10">
    <property type="entry name" value="Outer membrane efflux proteins (OEP)"/>
    <property type="match status" value="1"/>
</dbReference>
<keyword evidence="2" id="KW-0812">Transmembrane</keyword>
<dbReference type="NCBIfam" id="TIGR01845">
    <property type="entry name" value="outer_NodT"/>
    <property type="match status" value="1"/>
</dbReference>
<dbReference type="Proteomes" id="UP001144297">
    <property type="component" value="Unassembled WGS sequence"/>
</dbReference>
<dbReference type="AlphaFoldDB" id="A0A9W6LJY2"/>
<dbReference type="PROSITE" id="PS51257">
    <property type="entry name" value="PROKAR_LIPOPROTEIN"/>
    <property type="match status" value="1"/>
</dbReference>
<keyword evidence="2" id="KW-0564">Palmitate</keyword>
<keyword evidence="2" id="KW-1134">Transmembrane beta strand</keyword>
<dbReference type="Pfam" id="PF02321">
    <property type="entry name" value="OEP"/>
    <property type="match status" value="2"/>
</dbReference>
<dbReference type="InterPro" id="IPR010131">
    <property type="entry name" value="MdtP/NodT-like"/>
</dbReference>